<dbReference type="SUPFAM" id="SSF53335">
    <property type="entry name" value="S-adenosyl-L-methionine-dependent methyltransferases"/>
    <property type="match status" value="1"/>
</dbReference>
<sequence length="212" mass="22060">MVGEEPAGKTAVAAAGGLHLLCEQLARAAPGTEEAWGAASALHALAQGQGLQAGGLQEEGEGRRRAQEDLQALLMHVLEGRLLQLQLGPLQLLEQRFTVGAASAAGASSRSSDRSRAAGSSEHTCRTFRLITPADVDTVLDMYMERVRGKRVADLGSGLGVAGIAAALAGAREVVMLDREPLALQCGLLSAQATLMDLARFQLHLAASGSDW</sequence>
<evidence type="ECO:0000313" key="1">
    <source>
        <dbReference type="EMBL" id="GFH16959.1"/>
    </source>
</evidence>
<dbReference type="Pfam" id="PF06325">
    <property type="entry name" value="PrmA"/>
    <property type="match status" value="1"/>
</dbReference>
<protein>
    <submittedName>
        <fullName evidence="1">Uncharacterized protein</fullName>
    </submittedName>
</protein>
<name>A0A699ZCE0_HAELA</name>
<gene>
    <name evidence="1" type="ORF">HaLaN_13485</name>
</gene>
<proteinExistence type="predicted"/>
<evidence type="ECO:0000313" key="2">
    <source>
        <dbReference type="Proteomes" id="UP000485058"/>
    </source>
</evidence>
<organism evidence="1 2">
    <name type="scientific">Haematococcus lacustris</name>
    <name type="common">Green alga</name>
    <name type="synonym">Haematococcus pluvialis</name>
    <dbReference type="NCBI Taxonomy" id="44745"/>
    <lineage>
        <taxon>Eukaryota</taxon>
        <taxon>Viridiplantae</taxon>
        <taxon>Chlorophyta</taxon>
        <taxon>core chlorophytes</taxon>
        <taxon>Chlorophyceae</taxon>
        <taxon>CS clade</taxon>
        <taxon>Chlamydomonadales</taxon>
        <taxon>Haematococcaceae</taxon>
        <taxon>Haematococcus</taxon>
    </lineage>
</organism>
<keyword evidence="2" id="KW-1185">Reference proteome</keyword>
<accession>A0A699ZCE0</accession>
<dbReference type="Gene3D" id="3.40.50.150">
    <property type="entry name" value="Vaccinia Virus protein VP39"/>
    <property type="match status" value="1"/>
</dbReference>
<reference evidence="1 2" key="1">
    <citation type="submission" date="2020-02" db="EMBL/GenBank/DDBJ databases">
        <title>Draft genome sequence of Haematococcus lacustris strain NIES-144.</title>
        <authorList>
            <person name="Morimoto D."/>
            <person name="Nakagawa S."/>
            <person name="Yoshida T."/>
            <person name="Sawayama S."/>
        </authorList>
    </citation>
    <scope>NUCLEOTIDE SEQUENCE [LARGE SCALE GENOMIC DNA]</scope>
    <source>
        <strain evidence="1 2">NIES-144</strain>
    </source>
</reference>
<dbReference type="EMBL" id="BLLF01001076">
    <property type="protein sequence ID" value="GFH16959.1"/>
    <property type="molecule type" value="Genomic_DNA"/>
</dbReference>
<comment type="caution">
    <text evidence="1">The sequence shown here is derived from an EMBL/GenBank/DDBJ whole genome shotgun (WGS) entry which is preliminary data.</text>
</comment>
<dbReference type="InterPro" id="IPR029063">
    <property type="entry name" value="SAM-dependent_MTases_sf"/>
</dbReference>
<dbReference type="Proteomes" id="UP000485058">
    <property type="component" value="Unassembled WGS sequence"/>
</dbReference>
<dbReference type="AlphaFoldDB" id="A0A699ZCE0"/>